<dbReference type="PROSITE" id="PS50921">
    <property type="entry name" value="ANTAR"/>
    <property type="match status" value="1"/>
</dbReference>
<feature type="coiled-coil region" evidence="1">
    <location>
        <begin position="348"/>
        <end position="385"/>
    </location>
</feature>
<dbReference type="eggNOG" id="COG3707">
    <property type="taxonomic scope" value="Bacteria"/>
</dbReference>
<dbReference type="InterPro" id="IPR036388">
    <property type="entry name" value="WH-like_DNA-bd_sf"/>
</dbReference>
<evidence type="ECO:0000313" key="3">
    <source>
        <dbReference type="EMBL" id="EWC41483.1"/>
    </source>
</evidence>
<dbReference type="SMART" id="SM01012">
    <property type="entry name" value="ANTAR"/>
    <property type="match status" value="1"/>
</dbReference>
<accession>A0A061JS90</accession>
<dbReference type="SUPFAM" id="SSF52172">
    <property type="entry name" value="CheY-like"/>
    <property type="match status" value="1"/>
</dbReference>
<evidence type="ECO:0000256" key="1">
    <source>
        <dbReference type="SAM" id="Coils"/>
    </source>
</evidence>
<dbReference type="InterPro" id="IPR005561">
    <property type="entry name" value="ANTAR"/>
</dbReference>
<keyword evidence="1" id="KW-0175">Coiled coil</keyword>
<organism evidence="3 4">
    <name type="scientific">Stutzerimonas stutzeri KOS6</name>
    <dbReference type="NCBI Taxonomy" id="1218352"/>
    <lineage>
        <taxon>Bacteria</taxon>
        <taxon>Pseudomonadati</taxon>
        <taxon>Pseudomonadota</taxon>
        <taxon>Gammaproteobacteria</taxon>
        <taxon>Pseudomonadales</taxon>
        <taxon>Pseudomonadaceae</taxon>
        <taxon>Stutzerimonas</taxon>
    </lineage>
</organism>
<name>A0A061JS90_STUST</name>
<proteinExistence type="predicted"/>
<dbReference type="InterPro" id="IPR013587">
    <property type="entry name" value="Nitrate/nitrite_sensing"/>
</dbReference>
<gene>
    <name evidence="3" type="ORF">B597_009935</name>
</gene>
<dbReference type="GO" id="GO:0003723">
    <property type="term" value="F:RNA binding"/>
    <property type="evidence" value="ECO:0007669"/>
    <property type="project" value="InterPro"/>
</dbReference>
<dbReference type="Pfam" id="PF03861">
    <property type="entry name" value="ANTAR"/>
    <property type="match status" value="1"/>
</dbReference>
<dbReference type="Gene3D" id="1.10.10.10">
    <property type="entry name" value="Winged helix-like DNA-binding domain superfamily/Winged helix DNA-binding domain"/>
    <property type="match status" value="1"/>
</dbReference>
<sequence length="437" mass="48941">MHGRKMPATLRFMLASRRSELLGLEDLARTCELVTRISQLVHALQKERGYSNIYLSGNAAHQRQQLDVLSLEAEALERDARLDLDRIDLDAVSSADKTRLFTRIAYALHSLDELPGLRRRIREHAISMQDATATLVRLIGGLLAVVFEAADTAADPDITRCLVALFNFMQGKELAGQERALGVVGFASGYFPADKLERLEHLLEGQERCFATFSRFASSSAQGLWLSLCASESNVQACRLRDIARRTSPGAAVDPQLCELWFELHTRRIDAMKSVETCLEQDLLQQCRHSIERIRKDLLSHRKLLDGIADMHAAAEQAKLFSVQASDLDTPPPDGMTAMVARSTLELLLTQSVRLQGLNEELREARQALDERKQVERAKQQLMRQQGFSEGEAYSWLRQAAMNQGLRLEEVAQRLLSLELPASASASGRTQGQRSRH</sequence>
<dbReference type="OrthoDB" id="9782798at2"/>
<protein>
    <submittedName>
        <fullName evidence="3">Transcription antitermination regulator</fullName>
    </submittedName>
</protein>
<dbReference type="EMBL" id="AMCZ02000010">
    <property type="protein sequence ID" value="EWC41483.1"/>
    <property type="molecule type" value="Genomic_DNA"/>
</dbReference>
<reference evidence="3 4" key="1">
    <citation type="journal article" date="2013" name="Genome Announc.">
        <title>Draft Genome of the Nitrogen-Fixing Bacterium Pseudomonas stutzeri Strain KOS6 Isolated from Industrial Hydrocarbon Sludge.</title>
        <authorList>
            <person name="Grigoryeva T.V."/>
            <person name="Laikov A.V."/>
            <person name="Naumova R.P."/>
            <person name="Manolov A.I."/>
            <person name="Larin A.K."/>
            <person name="Karpova I.Y."/>
            <person name="Semashko T.A."/>
            <person name="Alexeev D.G."/>
            <person name="Kostryukova E.S."/>
            <person name="Muller R."/>
            <person name="Govorun V.M."/>
        </authorList>
    </citation>
    <scope>NUCLEOTIDE SEQUENCE [LARGE SCALE GENOMIC DNA]</scope>
    <source>
        <strain evidence="3 4">KOS6</strain>
    </source>
</reference>
<dbReference type="RefSeq" id="WP_024161876.1">
    <property type="nucleotide sequence ID" value="NZ_KK020676.1"/>
</dbReference>
<dbReference type="HOGENOM" id="CLU_052982_0_0_6"/>
<dbReference type="Proteomes" id="UP000026923">
    <property type="component" value="Unassembled WGS sequence"/>
</dbReference>
<comment type="caution">
    <text evidence="3">The sequence shown here is derived from an EMBL/GenBank/DDBJ whole genome shotgun (WGS) entry which is preliminary data.</text>
</comment>
<dbReference type="Pfam" id="PF08376">
    <property type="entry name" value="NIT"/>
    <property type="match status" value="1"/>
</dbReference>
<evidence type="ECO:0000259" key="2">
    <source>
        <dbReference type="PROSITE" id="PS50921"/>
    </source>
</evidence>
<dbReference type="InterPro" id="IPR011006">
    <property type="entry name" value="CheY-like_superfamily"/>
</dbReference>
<dbReference type="AlphaFoldDB" id="A0A061JS90"/>
<evidence type="ECO:0000313" key="4">
    <source>
        <dbReference type="Proteomes" id="UP000026923"/>
    </source>
</evidence>
<feature type="domain" description="ANTAR" evidence="2">
    <location>
        <begin position="355"/>
        <end position="416"/>
    </location>
</feature>